<evidence type="ECO:0008006" key="4">
    <source>
        <dbReference type="Google" id="ProtNLM"/>
    </source>
</evidence>
<dbReference type="EMBL" id="QTJU01000004">
    <property type="protein sequence ID" value="RFM27652.1"/>
    <property type="molecule type" value="Genomic_DNA"/>
</dbReference>
<evidence type="ECO:0000313" key="3">
    <source>
        <dbReference type="Proteomes" id="UP000261284"/>
    </source>
</evidence>
<evidence type="ECO:0000256" key="1">
    <source>
        <dbReference type="SAM" id="SignalP"/>
    </source>
</evidence>
<dbReference type="Proteomes" id="UP000261284">
    <property type="component" value="Unassembled WGS sequence"/>
</dbReference>
<protein>
    <recommendedName>
        <fullName evidence="4">Peptidase S74 domain-containing protein</fullName>
    </recommendedName>
</protein>
<feature type="signal peptide" evidence="1">
    <location>
        <begin position="1"/>
        <end position="24"/>
    </location>
</feature>
<proteinExistence type="predicted"/>
<keyword evidence="1" id="KW-0732">Signal</keyword>
<name>A0A3E1NIA8_9BACT</name>
<gene>
    <name evidence="2" type="ORF">DXN05_13145</name>
</gene>
<dbReference type="AlphaFoldDB" id="A0A3E1NIA8"/>
<feature type="chain" id="PRO_5017689030" description="Peptidase S74 domain-containing protein" evidence="1">
    <location>
        <begin position="25"/>
        <end position="328"/>
    </location>
</feature>
<accession>A0A3E1NIA8</accession>
<sequence>MRKQFNLLCFLVIPFVCGIQPCFAQLDQLKNFKVGGDINKFYPVAFTDAGWTNYDITELRLNRAWVHMDSQWRGSIVADFKFHVTDWGSGCSFIDADIKENRVGSATTVDRFVGGWQDVSGANNDFKIVIWLRGGNTTYLYRSNYDVAPVVYDGADGYQVSGGPLLTAKTVADSYINNYGTTLTGSLSATGANTNVFSSSVAIGTDNAQGYKLAVDGAAVFTKAVIKSRQNWPDYVFDSAYHLPKLDEVEAYVHANKHLPEVPDAVSIKRDGLDVAAHSATLLQKTEELTLYLIQQNKQIQQQTVQLQQQAKQIDLLLHEVEELKKGK</sequence>
<keyword evidence="3" id="KW-1185">Reference proteome</keyword>
<reference evidence="2 3" key="1">
    <citation type="submission" date="2018-08" db="EMBL/GenBank/DDBJ databases">
        <title>Chitinophagaceae sp. K23C18032701, a novel bacterium isolated from forest soil.</title>
        <authorList>
            <person name="Wang C."/>
        </authorList>
    </citation>
    <scope>NUCLEOTIDE SEQUENCE [LARGE SCALE GENOMIC DNA]</scope>
    <source>
        <strain evidence="2 3">K23C18032701</strain>
    </source>
</reference>
<comment type="caution">
    <text evidence="2">The sequence shown here is derived from an EMBL/GenBank/DDBJ whole genome shotgun (WGS) entry which is preliminary data.</text>
</comment>
<organism evidence="2 3">
    <name type="scientific">Deminuibacter soli</name>
    <dbReference type="NCBI Taxonomy" id="2291815"/>
    <lineage>
        <taxon>Bacteria</taxon>
        <taxon>Pseudomonadati</taxon>
        <taxon>Bacteroidota</taxon>
        <taxon>Chitinophagia</taxon>
        <taxon>Chitinophagales</taxon>
        <taxon>Chitinophagaceae</taxon>
        <taxon>Deminuibacter</taxon>
    </lineage>
</organism>
<evidence type="ECO:0000313" key="2">
    <source>
        <dbReference type="EMBL" id="RFM27652.1"/>
    </source>
</evidence>